<dbReference type="EMBL" id="KQ434978">
    <property type="protein sequence ID" value="KZC13052.1"/>
    <property type="molecule type" value="Genomic_DNA"/>
</dbReference>
<sequence length="166" mass="18539">MSSRDREDWEKMRMRVRITVLAGGIRRSFRMEADYQVARMDARPDGHEGGEMLPPPNGTEWNTIGQVAEHAMGHDFGTALPWVIRPTSVLLLQKDKLPPLVVGYGLLADVPFDDGDGGGVKFNLCRGWIGSLVIGWCDWVAGDYVSRNSSQDASKRMLPPIHRVIH</sequence>
<proteinExistence type="predicted"/>
<evidence type="ECO:0000313" key="2">
    <source>
        <dbReference type="Proteomes" id="UP000076502"/>
    </source>
</evidence>
<protein>
    <submittedName>
        <fullName evidence="1">Uncharacterized protein</fullName>
    </submittedName>
</protein>
<keyword evidence="2" id="KW-1185">Reference proteome</keyword>
<gene>
    <name evidence="1" type="ORF">WN55_04949</name>
</gene>
<accession>A0A154PMH3</accession>
<organism evidence="1 2">
    <name type="scientific">Dufourea novaeangliae</name>
    <name type="common">Sweat bee</name>
    <dbReference type="NCBI Taxonomy" id="178035"/>
    <lineage>
        <taxon>Eukaryota</taxon>
        <taxon>Metazoa</taxon>
        <taxon>Ecdysozoa</taxon>
        <taxon>Arthropoda</taxon>
        <taxon>Hexapoda</taxon>
        <taxon>Insecta</taxon>
        <taxon>Pterygota</taxon>
        <taxon>Neoptera</taxon>
        <taxon>Endopterygota</taxon>
        <taxon>Hymenoptera</taxon>
        <taxon>Apocrita</taxon>
        <taxon>Aculeata</taxon>
        <taxon>Apoidea</taxon>
        <taxon>Anthophila</taxon>
        <taxon>Halictidae</taxon>
        <taxon>Rophitinae</taxon>
        <taxon>Dufourea</taxon>
    </lineage>
</organism>
<dbReference type="AlphaFoldDB" id="A0A154PMH3"/>
<name>A0A154PMH3_DUFNO</name>
<evidence type="ECO:0000313" key="1">
    <source>
        <dbReference type="EMBL" id="KZC13052.1"/>
    </source>
</evidence>
<dbReference type="Proteomes" id="UP000076502">
    <property type="component" value="Unassembled WGS sequence"/>
</dbReference>
<reference evidence="1 2" key="1">
    <citation type="submission" date="2015-07" db="EMBL/GenBank/DDBJ databases">
        <title>The genome of Dufourea novaeangliae.</title>
        <authorList>
            <person name="Pan H."/>
            <person name="Kapheim K."/>
        </authorList>
    </citation>
    <scope>NUCLEOTIDE SEQUENCE [LARGE SCALE GENOMIC DNA]</scope>
    <source>
        <strain evidence="1">0120121106</strain>
        <tissue evidence="1">Whole body</tissue>
    </source>
</reference>